<dbReference type="InterPro" id="IPR002052">
    <property type="entry name" value="DNA_methylase_N6_adenine_CS"/>
</dbReference>
<dbReference type="CDD" id="cd02440">
    <property type="entry name" value="AdoMet_MTases"/>
    <property type="match status" value="1"/>
</dbReference>
<proteinExistence type="inferred from homology"/>
<dbReference type="AlphaFoldDB" id="A0A1M5KGC4"/>
<evidence type="ECO:0000256" key="1">
    <source>
        <dbReference type="ARBA" id="ARBA00006594"/>
    </source>
</evidence>
<evidence type="ECO:0000256" key="4">
    <source>
        <dbReference type="ARBA" id="ARBA00022691"/>
    </source>
</evidence>
<dbReference type="PANTHER" id="PTHR33841">
    <property type="entry name" value="DNA METHYLTRANSFERASE YEEA-RELATED"/>
    <property type="match status" value="1"/>
</dbReference>
<dbReference type="STRING" id="1194090.SAMN05443144_1327"/>
<keyword evidence="4" id="KW-0949">S-adenosyl-L-methionine</keyword>
<dbReference type="EMBL" id="FQUS01000032">
    <property type="protein sequence ID" value="SHG51906.1"/>
    <property type="molecule type" value="Genomic_DNA"/>
</dbReference>
<dbReference type="GO" id="GO:0009307">
    <property type="term" value="P:DNA restriction-modification system"/>
    <property type="evidence" value="ECO:0007669"/>
    <property type="project" value="UniProtKB-KW"/>
</dbReference>
<dbReference type="SUPFAM" id="SSF53335">
    <property type="entry name" value="S-adenosyl-L-methionine-dependent methyltransferases"/>
    <property type="match status" value="1"/>
</dbReference>
<evidence type="ECO:0000256" key="3">
    <source>
        <dbReference type="ARBA" id="ARBA00022679"/>
    </source>
</evidence>
<dbReference type="RefSeq" id="WP_073068203.1">
    <property type="nucleotide sequence ID" value="NZ_FQUS01000032.1"/>
</dbReference>
<accession>A0A1M5KGC4</accession>
<evidence type="ECO:0000313" key="9">
    <source>
        <dbReference type="Proteomes" id="UP000184041"/>
    </source>
</evidence>
<dbReference type="GO" id="GO:0009007">
    <property type="term" value="F:site-specific DNA-methyltransferase (adenine-specific) activity"/>
    <property type="evidence" value="ECO:0007669"/>
    <property type="project" value="UniProtKB-EC"/>
</dbReference>
<dbReference type="Pfam" id="PF22837">
    <property type="entry name" value="M_Eco57I_C"/>
    <property type="match status" value="1"/>
</dbReference>
<gene>
    <name evidence="8" type="ORF">SAMN05443144_1327</name>
</gene>
<evidence type="ECO:0000256" key="5">
    <source>
        <dbReference type="ARBA" id="ARBA00022747"/>
    </source>
</evidence>
<evidence type="ECO:0000256" key="2">
    <source>
        <dbReference type="ARBA" id="ARBA00022603"/>
    </source>
</evidence>
<evidence type="ECO:0000259" key="7">
    <source>
        <dbReference type="Pfam" id="PF22837"/>
    </source>
</evidence>
<keyword evidence="5" id="KW-0680">Restriction system</keyword>
<dbReference type="InterPro" id="IPR054520">
    <property type="entry name" value="M_Eco57I_C"/>
</dbReference>
<dbReference type="Pfam" id="PF02384">
    <property type="entry name" value="N6_Mtase"/>
    <property type="match status" value="1"/>
</dbReference>
<name>A0A1M5KGC4_9BACT</name>
<dbReference type="PANTHER" id="PTHR33841:SF5">
    <property type="entry name" value="DNA METHYLASE (MODIFICATION METHYLASE) (METHYLTRANSFERASE)-RELATED"/>
    <property type="match status" value="1"/>
</dbReference>
<dbReference type="InterPro" id="IPR050953">
    <property type="entry name" value="N4_N6_ade-DNA_methylase"/>
</dbReference>
<dbReference type="InterPro" id="IPR003356">
    <property type="entry name" value="DNA_methylase_A-5"/>
</dbReference>
<protein>
    <submittedName>
        <fullName evidence="8">N-6 DNA Methylase</fullName>
    </submittedName>
</protein>
<comment type="similarity">
    <text evidence="1">Belongs to the N(4)/N(6)-methyltransferase family.</text>
</comment>
<dbReference type="InterPro" id="IPR029063">
    <property type="entry name" value="SAM-dependent_MTases_sf"/>
</dbReference>
<dbReference type="OrthoDB" id="32195at2"/>
<feature type="domain" description="DNA methylase adenine-specific" evidence="6">
    <location>
        <begin position="7"/>
        <end position="227"/>
    </location>
</feature>
<dbReference type="PROSITE" id="PS00092">
    <property type="entry name" value="N6_MTASE"/>
    <property type="match status" value="1"/>
</dbReference>
<dbReference type="GO" id="GO:0008170">
    <property type="term" value="F:N-methyltransferase activity"/>
    <property type="evidence" value="ECO:0007669"/>
    <property type="project" value="InterPro"/>
</dbReference>
<dbReference type="GO" id="GO:0003677">
    <property type="term" value="F:DNA binding"/>
    <property type="evidence" value="ECO:0007669"/>
    <property type="project" value="InterPro"/>
</dbReference>
<evidence type="ECO:0000259" key="6">
    <source>
        <dbReference type="Pfam" id="PF02384"/>
    </source>
</evidence>
<evidence type="ECO:0000313" key="8">
    <source>
        <dbReference type="EMBL" id="SHG51906.1"/>
    </source>
</evidence>
<keyword evidence="3" id="KW-0808">Transferase</keyword>
<dbReference type="PRINTS" id="PR00507">
    <property type="entry name" value="N12N6MTFRASE"/>
</dbReference>
<feature type="domain" description="Type II methyltransferase M.Eco57I C-terminal" evidence="7">
    <location>
        <begin position="263"/>
        <end position="517"/>
    </location>
</feature>
<organism evidence="8 9">
    <name type="scientific">Fodinibius roseus</name>
    <dbReference type="NCBI Taxonomy" id="1194090"/>
    <lineage>
        <taxon>Bacteria</taxon>
        <taxon>Pseudomonadati</taxon>
        <taxon>Balneolota</taxon>
        <taxon>Balneolia</taxon>
        <taxon>Balneolales</taxon>
        <taxon>Balneolaceae</taxon>
        <taxon>Fodinibius</taxon>
    </lineage>
</organism>
<keyword evidence="9" id="KW-1185">Reference proteome</keyword>
<dbReference type="GO" id="GO:0032259">
    <property type="term" value="P:methylation"/>
    <property type="evidence" value="ECO:0007669"/>
    <property type="project" value="UniProtKB-KW"/>
</dbReference>
<keyword evidence="2 8" id="KW-0489">Methyltransferase</keyword>
<reference evidence="8 9" key="1">
    <citation type="submission" date="2016-11" db="EMBL/GenBank/DDBJ databases">
        <authorList>
            <person name="Jaros S."/>
            <person name="Januszkiewicz K."/>
            <person name="Wedrychowicz H."/>
        </authorList>
    </citation>
    <scope>NUCLEOTIDE SEQUENCE [LARGE SCALE GENOMIC DNA]</scope>
    <source>
        <strain evidence="8 9">DSM 21986</strain>
    </source>
</reference>
<dbReference type="Gene3D" id="3.40.50.150">
    <property type="entry name" value="Vaccinia Virus protein VP39"/>
    <property type="match status" value="1"/>
</dbReference>
<dbReference type="Proteomes" id="UP000184041">
    <property type="component" value="Unassembled WGS sequence"/>
</dbReference>
<sequence length="544" mass="63565">MDFKANQTDQKLRGGYYTPLDLAEFMAKWVTKGDIKKILEPSSGDGNFFQALSRIVRDGEPEIKVTGVELNKEEVEKSRERIKTLNNIQFEILNEDYLEWGLKSQNNNSFDAVIGNPPFIRYQYLPKEYQDRAEKIFDLYNLKFTKHTNAWVPFVVQSFEMLNPGGRLAMILPSELMHVSHAQSLREYLGKNSEKILILDPKELWFEDTLQGALILFAEKKKSAKDKSRGLGIKEITNRSFADDDPHKYFKNINFINGETITGKWTKAVLNKKELELIKEIKCSSEAYQFKEIADASVGIVTGANKYFLINKKDAREFGIEDWSHPMFGRSEHCPKLVYDEDQHNRNIEKELPTEFIWFDVDKFEELGEDAQKYVKKGEDKEYHKRYKCRIRDPWFKVPSVYATEIGMLKRSHNYHRLILNEINAYTTDTAYRIKLKTDSIEPHQLVYNFLNSFTALTAELEGRFYGGGVLELIPSEIKKTYVPIINSSYSDLKELDKKFNSLDPEEVLKQQDEHILKSFGLSKNDRNIIHNAWQKLRDRRQRK</sequence>